<keyword evidence="1" id="KW-0732">Signal</keyword>
<dbReference type="OrthoDB" id="6629711at2"/>
<reference evidence="2 3" key="1">
    <citation type="submission" date="2014-09" db="EMBL/GenBank/DDBJ databases">
        <title>Cedecea neteri SSMD04 Genome Sequencing.</title>
        <authorList>
            <person name="Tan J.-Y."/>
        </authorList>
    </citation>
    <scope>NUCLEOTIDE SEQUENCE [LARGE SCALE GENOMIC DNA]</scope>
    <source>
        <strain evidence="2 3">SSMD04</strain>
    </source>
</reference>
<accession>A0A089Q5N2</accession>
<feature type="signal peptide" evidence="1">
    <location>
        <begin position="1"/>
        <end position="19"/>
    </location>
</feature>
<dbReference type="Proteomes" id="UP000029481">
    <property type="component" value="Chromosome"/>
</dbReference>
<evidence type="ECO:0000256" key="1">
    <source>
        <dbReference type="SAM" id="SignalP"/>
    </source>
</evidence>
<evidence type="ECO:0000313" key="3">
    <source>
        <dbReference type="Proteomes" id="UP000029481"/>
    </source>
</evidence>
<dbReference type="RefSeq" id="WP_038480553.1">
    <property type="nucleotide sequence ID" value="NZ_CP009451.1"/>
</dbReference>
<dbReference type="EMBL" id="CP009451">
    <property type="protein sequence ID" value="AIR06601.1"/>
    <property type="molecule type" value="Genomic_DNA"/>
</dbReference>
<dbReference type="AlphaFoldDB" id="A0A089Q5N2"/>
<evidence type="ECO:0000313" key="2">
    <source>
        <dbReference type="EMBL" id="AIR06601.1"/>
    </source>
</evidence>
<sequence length="116" mass="12824">MKLTSLASLLILTTIPVTAAPGINFPYQKHYACTWLLTGTPQPAPDLYTAVNARSGAMTLQRAGSQVYYAKKIDNGIWQELNPEPNQAEEYIRVSPDGMLDTYQANIQMSTCIEVE</sequence>
<proteinExistence type="predicted"/>
<dbReference type="KEGG" id="cnt:JT31_18890"/>
<keyword evidence="3" id="KW-1185">Reference proteome</keyword>
<protein>
    <submittedName>
        <fullName evidence="2">Uncharacterized protein</fullName>
    </submittedName>
</protein>
<organism evidence="2 3">
    <name type="scientific">Cedecea neteri</name>
    <dbReference type="NCBI Taxonomy" id="158822"/>
    <lineage>
        <taxon>Bacteria</taxon>
        <taxon>Pseudomonadati</taxon>
        <taxon>Pseudomonadota</taxon>
        <taxon>Gammaproteobacteria</taxon>
        <taxon>Enterobacterales</taxon>
        <taxon>Enterobacteriaceae</taxon>
        <taxon>Cedecea</taxon>
    </lineage>
</organism>
<feature type="chain" id="PRO_5001849139" evidence="1">
    <location>
        <begin position="20"/>
        <end position="116"/>
    </location>
</feature>
<name>A0A089Q5N2_9ENTR</name>
<gene>
    <name evidence="2" type="ORF">JT31_18890</name>
</gene>